<dbReference type="GO" id="GO:0005576">
    <property type="term" value="C:extracellular region"/>
    <property type="evidence" value="ECO:0007669"/>
    <property type="project" value="TreeGrafter"/>
</dbReference>
<evidence type="ECO:0000259" key="8">
    <source>
        <dbReference type="PROSITE" id="PS52029"/>
    </source>
</evidence>
<keyword evidence="2" id="KW-0808">Transferase</keyword>
<dbReference type="GO" id="GO:0071555">
    <property type="term" value="P:cell wall organization"/>
    <property type="evidence" value="ECO:0007669"/>
    <property type="project" value="UniProtKB-UniRule"/>
</dbReference>
<keyword evidence="10" id="KW-1185">Reference proteome</keyword>
<dbReference type="Proteomes" id="UP000315842">
    <property type="component" value="Unassembled WGS sequence"/>
</dbReference>
<evidence type="ECO:0000256" key="2">
    <source>
        <dbReference type="ARBA" id="ARBA00022679"/>
    </source>
</evidence>
<dbReference type="Pfam" id="PF03734">
    <property type="entry name" value="YkuD"/>
    <property type="match status" value="1"/>
</dbReference>
<dbReference type="InterPro" id="IPR050979">
    <property type="entry name" value="LD-transpeptidase"/>
</dbReference>
<evidence type="ECO:0000313" key="10">
    <source>
        <dbReference type="Proteomes" id="UP000315842"/>
    </source>
</evidence>
<evidence type="ECO:0000256" key="7">
    <source>
        <dbReference type="SAM" id="SignalP"/>
    </source>
</evidence>
<proteinExistence type="predicted"/>
<reference evidence="9 10" key="1">
    <citation type="submission" date="2019-06" db="EMBL/GenBank/DDBJ databases">
        <title>Whole genome shotgun sequence of Cellulomonas uda NBRC 3747.</title>
        <authorList>
            <person name="Hosoyama A."/>
            <person name="Uohara A."/>
            <person name="Ohji S."/>
            <person name="Ichikawa N."/>
        </authorList>
    </citation>
    <scope>NUCLEOTIDE SEQUENCE [LARGE SCALE GENOMIC DNA]</scope>
    <source>
        <strain evidence="9 10">NBRC 3747</strain>
    </source>
</reference>
<dbReference type="RefSeq" id="WP_244937758.1">
    <property type="nucleotide sequence ID" value="NZ_BJLP01000037.1"/>
</dbReference>
<keyword evidence="4 6" id="KW-0573">Peptidoglycan synthesis</keyword>
<dbReference type="EMBL" id="BJLP01000037">
    <property type="protein sequence ID" value="GEA81757.1"/>
    <property type="molecule type" value="Genomic_DNA"/>
</dbReference>
<gene>
    <name evidence="9" type="ORF">CUD01_22010</name>
</gene>
<evidence type="ECO:0000256" key="4">
    <source>
        <dbReference type="ARBA" id="ARBA00022984"/>
    </source>
</evidence>
<comment type="caution">
    <text evidence="9">The sequence shown here is derived from an EMBL/GenBank/DDBJ whole genome shotgun (WGS) entry which is preliminary data.</text>
</comment>
<evidence type="ECO:0000256" key="3">
    <source>
        <dbReference type="ARBA" id="ARBA00022960"/>
    </source>
</evidence>
<keyword evidence="7" id="KW-0732">Signal</keyword>
<keyword evidence="3 6" id="KW-0133">Cell shape</keyword>
<dbReference type="PANTHER" id="PTHR30582">
    <property type="entry name" value="L,D-TRANSPEPTIDASE"/>
    <property type="match status" value="1"/>
</dbReference>
<sequence length="301" mass="31564">MRPTTRDPLARAAAGVLLVATLGACAPATPTTSDEPRGAAREVVVRDDVAATKVAVPAPTPPPRLDLTALTTVDPLHVVAGLPGLDGLTQLENDDPALGRWRTATVLRDTAAHAAPDGPAVGVLPARTLEVPTTVPVVDARPGWLRVMVAARGAWPSQDPTRVNQRTAWVRTADTARSGTDWRLTVDTAAQTLTVDDGSGPSTYPVLATGSAARPTPPGPQFVVGTFWAEPGTTTPRVVLLSSQSETMDAYDTRTRTSATAFHSTTLRSRGEVSNGCVRLADDVLDVLWRTVPAGTLVVVR</sequence>
<dbReference type="AlphaFoldDB" id="A0A4Y3KCS4"/>
<evidence type="ECO:0000256" key="5">
    <source>
        <dbReference type="ARBA" id="ARBA00023316"/>
    </source>
</evidence>
<protein>
    <recommendedName>
        <fullName evidence="8">L,D-TPase catalytic domain-containing protein</fullName>
    </recommendedName>
</protein>
<evidence type="ECO:0000256" key="6">
    <source>
        <dbReference type="PROSITE-ProRule" id="PRU01373"/>
    </source>
</evidence>
<dbReference type="GO" id="GO:0071972">
    <property type="term" value="F:peptidoglycan L,D-transpeptidase activity"/>
    <property type="evidence" value="ECO:0007669"/>
    <property type="project" value="TreeGrafter"/>
</dbReference>
<dbReference type="PROSITE" id="PS51257">
    <property type="entry name" value="PROKAR_LIPOPROTEIN"/>
    <property type="match status" value="1"/>
</dbReference>
<feature type="domain" description="L,D-TPase catalytic" evidence="8">
    <location>
        <begin position="182"/>
        <end position="301"/>
    </location>
</feature>
<comment type="pathway">
    <text evidence="1 6">Cell wall biogenesis; peptidoglycan biosynthesis.</text>
</comment>
<dbReference type="PANTHER" id="PTHR30582:SF2">
    <property type="entry name" value="L,D-TRANSPEPTIDASE YCIB-RELATED"/>
    <property type="match status" value="1"/>
</dbReference>
<dbReference type="CDD" id="cd16913">
    <property type="entry name" value="YkuD_like"/>
    <property type="match status" value="1"/>
</dbReference>
<dbReference type="GO" id="GO:0018104">
    <property type="term" value="P:peptidoglycan-protein cross-linking"/>
    <property type="evidence" value="ECO:0007669"/>
    <property type="project" value="TreeGrafter"/>
</dbReference>
<dbReference type="GO" id="GO:0008360">
    <property type="term" value="P:regulation of cell shape"/>
    <property type="evidence" value="ECO:0007669"/>
    <property type="project" value="UniProtKB-UniRule"/>
</dbReference>
<keyword evidence="5 6" id="KW-0961">Cell wall biogenesis/degradation</keyword>
<name>A0A4Y3KCS4_CELUD</name>
<feature type="chain" id="PRO_5021502978" description="L,D-TPase catalytic domain-containing protein" evidence="7">
    <location>
        <begin position="29"/>
        <end position="301"/>
    </location>
</feature>
<accession>A0A4Y3KCS4</accession>
<dbReference type="PROSITE" id="PS52029">
    <property type="entry name" value="LD_TPASE"/>
    <property type="match status" value="1"/>
</dbReference>
<dbReference type="UniPathway" id="UPA00219"/>
<feature type="active site" description="Proton donor/acceptor" evidence="6">
    <location>
        <position position="263"/>
    </location>
</feature>
<evidence type="ECO:0000313" key="9">
    <source>
        <dbReference type="EMBL" id="GEA81757.1"/>
    </source>
</evidence>
<evidence type="ECO:0000256" key="1">
    <source>
        <dbReference type="ARBA" id="ARBA00004752"/>
    </source>
</evidence>
<organism evidence="9 10">
    <name type="scientific">Cellulomonas uda</name>
    <dbReference type="NCBI Taxonomy" id="1714"/>
    <lineage>
        <taxon>Bacteria</taxon>
        <taxon>Bacillati</taxon>
        <taxon>Actinomycetota</taxon>
        <taxon>Actinomycetes</taxon>
        <taxon>Micrococcales</taxon>
        <taxon>Cellulomonadaceae</taxon>
        <taxon>Cellulomonas</taxon>
    </lineage>
</organism>
<dbReference type="SUPFAM" id="SSF141523">
    <property type="entry name" value="L,D-transpeptidase catalytic domain-like"/>
    <property type="match status" value="1"/>
</dbReference>
<dbReference type="Gene3D" id="2.40.440.10">
    <property type="entry name" value="L,D-transpeptidase catalytic domain-like"/>
    <property type="match status" value="1"/>
</dbReference>
<feature type="active site" description="Nucleophile" evidence="6">
    <location>
        <position position="277"/>
    </location>
</feature>
<dbReference type="InterPro" id="IPR005490">
    <property type="entry name" value="LD_TPept_cat_dom"/>
</dbReference>
<dbReference type="InterPro" id="IPR038063">
    <property type="entry name" value="Transpep_catalytic_dom"/>
</dbReference>
<feature type="signal peptide" evidence="7">
    <location>
        <begin position="1"/>
        <end position="28"/>
    </location>
</feature>
<dbReference type="GO" id="GO:0016740">
    <property type="term" value="F:transferase activity"/>
    <property type="evidence" value="ECO:0007669"/>
    <property type="project" value="UniProtKB-KW"/>
</dbReference>